<keyword evidence="2" id="KW-1185">Reference proteome</keyword>
<gene>
    <name evidence="1" type="ORF">TTHERM_00884650</name>
</gene>
<dbReference type="KEGG" id="tet:TTHERM_00884650"/>
<dbReference type="EMBL" id="GG662856">
    <property type="protein sequence ID" value="EAR93351.1"/>
    <property type="molecule type" value="Genomic_DNA"/>
</dbReference>
<dbReference type="AlphaFoldDB" id="Q23A12"/>
<organism evidence="1 2">
    <name type="scientific">Tetrahymena thermophila (strain SB210)</name>
    <dbReference type="NCBI Taxonomy" id="312017"/>
    <lineage>
        <taxon>Eukaryota</taxon>
        <taxon>Sar</taxon>
        <taxon>Alveolata</taxon>
        <taxon>Ciliophora</taxon>
        <taxon>Intramacronucleata</taxon>
        <taxon>Oligohymenophorea</taxon>
        <taxon>Hymenostomatida</taxon>
        <taxon>Tetrahymenina</taxon>
        <taxon>Tetrahymenidae</taxon>
        <taxon>Tetrahymena</taxon>
    </lineage>
</organism>
<dbReference type="Proteomes" id="UP000009168">
    <property type="component" value="Unassembled WGS sequence"/>
</dbReference>
<proteinExistence type="predicted"/>
<sequence>MIVNLFVSSNIKLLSSILKLIKKQELEQIQKQLRIDRKTDRAIIRKITLE</sequence>
<evidence type="ECO:0000313" key="1">
    <source>
        <dbReference type="EMBL" id="EAR93351.1"/>
    </source>
</evidence>
<name>Q23A12_TETTS</name>
<reference evidence="2" key="1">
    <citation type="journal article" date="2006" name="PLoS Biol.">
        <title>Macronuclear genome sequence of the ciliate Tetrahymena thermophila, a model eukaryote.</title>
        <authorList>
            <person name="Eisen J.A."/>
            <person name="Coyne R.S."/>
            <person name="Wu M."/>
            <person name="Wu D."/>
            <person name="Thiagarajan M."/>
            <person name="Wortman J.R."/>
            <person name="Badger J.H."/>
            <person name="Ren Q."/>
            <person name="Amedeo P."/>
            <person name="Jones K.M."/>
            <person name="Tallon L.J."/>
            <person name="Delcher A.L."/>
            <person name="Salzberg S.L."/>
            <person name="Silva J.C."/>
            <person name="Haas B.J."/>
            <person name="Majoros W.H."/>
            <person name="Farzad M."/>
            <person name="Carlton J.M."/>
            <person name="Smith R.K. Jr."/>
            <person name="Garg J."/>
            <person name="Pearlman R.E."/>
            <person name="Karrer K.M."/>
            <person name="Sun L."/>
            <person name="Manning G."/>
            <person name="Elde N.C."/>
            <person name="Turkewitz A.P."/>
            <person name="Asai D.J."/>
            <person name="Wilkes D.E."/>
            <person name="Wang Y."/>
            <person name="Cai H."/>
            <person name="Collins K."/>
            <person name="Stewart B.A."/>
            <person name="Lee S.R."/>
            <person name="Wilamowska K."/>
            <person name="Weinberg Z."/>
            <person name="Ruzzo W.L."/>
            <person name="Wloga D."/>
            <person name="Gaertig J."/>
            <person name="Frankel J."/>
            <person name="Tsao C.-C."/>
            <person name="Gorovsky M.A."/>
            <person name="Keeling P.J."/>
            <person name="Waller R.F."/>
            <person name="Patron N.J."/>
            <person name="Cherry J.M."/>
            <person name="Stover N.A."/>
            <person name="Krieger C.J."/>
            <person name="del Toro C."/>
            <person name="Ryder H.F."/>
            <person name="Williamson S.C."/>
            <person name="Barbeau R.A."/>
            <person name="Hamilton E.P."/>
            <person name="Orias E."/>
        </authorList>
    </citation>
    <scope>NUCLEOTIDE SEQUENCE [LARGE SCALE GENOMIC DNA]</scope>
    <source>
        <strain evidence="2">SB210</strain>
    </source>
</reference>
<dbReference type="InParanoid" id="Q23A12"/>
<protein>
    <submittedName>
        <fullName evidence="1">Uncharacterized protein</fullName>
    </submittedName>
</protein>
<evidence type="ECO:0000313" key="2">
    <source>
        <dbReference type="Proteomes" id="UP000009168"/>
    </source>
</evidence>
<accession>Q23A12</accession>
<dbReference type="HOGENOM" id="CLU_3128441_0_0_1"/>
<dbReference type="GeneID" id="7827010"/>
<dbReference type="RefSeq" id="XP_001013596.1">
    <property type="nucleotide sequence ID" value="XM_001013596.1"/>
</dbReference>